<evidence type="ECO:0000313" key="9">
    <source>
        <dbReference type="Proteomes" id="UP000217257"/>
    </source>
</evidence>
<dbReference type="EMBL" id="CP022098">
    <property type="protein sequence ID" value="ATB42128.1"/>
    <property type="molecule type" value="Genomic_DNA"/>
</dbReference>
<dbReference type="Pfam" id="PF13377">
    <property type="entry name" value="Peripla_BP_3"/>
    <property type="match status" value="1"/>
</dbReference>
<dbReference type="GO" id="GO:0000976">
    <property type="term" value="F:transcription cis-regulatory region binding"/>
    <property type="evidence" value="ECO:0007669"/>
    <property type="project" value="TreeGrafter"/>
</dbReference>
<feature type="domain" description="HTH cro/C1-type" evidence="7">
    <location>
        <begin position="13"/>
        <end position="39"/>
    </location>
</feature>
<gene>
    <name evidence="8" type="ORF">CYFUS_007605</name>
</gene>
<evidence type="ECO:0000256" key="4">
    <source>
        <dbReference type="ARBA" id="ARBA00023163"/>
    </source>
</evidence>
<protein>
    <submittedName>
        <fullName evidence="8">Uncharacterized protein</fullName>
    </submittedName>
</protein>
<dbReference type="KEGG" id="cfus:CYFUS_007605"/>
<evidence type="ECO:0000256" key="1">
    <source>
        <dbReference type="ARBA" id="ARBA00022491"/>
    </source>
</evidence>
<evidence type="ECO:0000259" key="6">
    <source>
        <dbReference type="PROSITE" id="PS50932"/>
    </source>
</evidence>
<dbReference type="InterPro" id="IPR001387">
    <property type="entry name" value="Cro/C1-type_HTH"/>
</dbReference>
<dbReference type="PROSITE" id="PS00356">
    <property type="entry name" value="HTH_LACI_1"/>
    <property type="match status" value="1"/>
</dbReference>
<proteinExistence type="predicted"/>
<keyword evidence="4" id="KW-0804">Transcription</keyword>
<dbReference type="RefSeq" id="WP_232537055.1">
    <property type="nucleotide sequence ID" value="NZ_CP022098.1"/>
</dbReference>
<dbReference type="PROSITE" id="PS50943">
    <property type="entry name" value="HTH_CROC1"/>
    <property type="match status" value="1"/>
</dbReference>
<dbReference type="SMART" id="SM00354">
    <property type="entry name" value="HTH_LACI"/>
    <property type="match status" value="1"/>
</dbReference>
<dbReference type="Pfam" id="PF00356">
    <property type="entry name" value="LacI"/>
    <property type="match status" value="1"/>
</dbReference>
<keyword evidence="2" id="KW-0805">Transcription regulation</keyword>
<evidence type="ECO:0000313" key="8">
    <source>
        <dbReference type="EMBL" id="ATB42128.1"/>
    </source>
</evidence>
<dbReference type="PANTHER" id="PTHR30146:SF148">
    <property type="entry name" value="HTH-TYPE TRANSCRIPTIONAL REPRESSOR PURR-RELATED"/>
    <property type="match status" value="1"/>
</dbReference>
<name>A0A250JEW8_9BACT</name>
<evidence type="ECO:0000256" key="3">
    <source>
        <dbReference type="ARBA" id="ARBA00023125"/>
    </source>
</evidence>
<dbReference type="PANTHER" id="PTHR30146">
    <property type="entry name" value="LACI-RELATED TRANSCRIPTIONAL REPRESSOR"/>
    <property type="match status" value="1"/>
</dbReference>
<dbReference type="InterPro" id="IPR000843">
    <property type="entry name" value="HTH_LacI"/>
</dbReference>
<dbReference type="CDD" id="cd01392">
    <property type="entry name" value="HTH_LacI"/>
    <property type="match status" value="1"/>
</dbReference>
<dbReference type="CDD" id="cd06290">
    <property type="entry name" value="PBP1_LacI-like"/>
    <property type="match status" value="1"/>
</dbReference>
<dbReference type="SUPFAM" id="SSF47413">
    <property type="entry name" value="lambda repressor-like DNA-binding domains"/>
    <property type="match status" value="1"/>
</dbReference>
<accession>A0A250JEW8</accession>
<reference evidence="8 9" key="1">
    <citation type="submission" date="2017-06" db="EMBL/GenBank/DDBJ databases">
        <title>Sequencing and comparative analysis of myxobacterial genomes.</title>
        <authorList>
            <person name="Rupp O."/>
            <person name="Goesmann A."/>
            <person name="Sogaard-Andersen L."/>
        </authorList>
    </citation>
    <scope>NUCLEOTIDE SEQUENCE [LARGE SCALE GENOMIC DNA]</scope>
    <source>
        <strain evidence="8 9">DSM 52655</strain>
    </source>
</reference>
<evidence type="ECO:0000259" key="7">
    <source>
        <dbReference type="PROSITE" id="PS50943"/>
    </source>
</evidence>
<dbReference type="PRINTS" id="PR00036">
    <property type="entry name" value="HTHLACI"/>
</dbReference>
<dbReference type="GO" id="GO:0003700">
    <property type="term" value="F:DNA-binding transcription factor activity"/>
    <property type="evidence" value="ECO:0007669"/>
    <property type="project" value="TreeGrafter"/>
</dbReference>
<dbReference type="InterPro" id="IPR028082">
    <property type="entry name" value="Peripla_BP_I"/>
</dbReference>
<dbReference type="Proteomes" id="UP000217257">
    <property type="component" value="Chromosome"/>
</dbReference>
<dbReference type="InterPro" id="IPR046335">
    <property type="entry name" value="LacI/GalR-like_sensor"/>
</dbReference>
<evidence type="ECO:0000256" key="2">
    <source>
        <dbReference type="ARBA" id="ARBA00023015"/>
    </source>
</evidence>
<feature type="domain" description="HTH lacI-type" evidence="6">
    <location>
        <begin position="14"/>
        <end position="68"/>
    </location>
</feature>
<dbReference type="SUPFAM" id="SSF53822">
    <property type="entry name" value="Periplasmic binding protein-like I"/>
    <property type="match status" value="1"/>
</dbReference>
<dbReference type="Gene3D" id="1.10.260.40">
    <property type="entry name" value="lambda repressor-like DNA-binding domains"/>
    <property type="match status" value="1"/>
</dbReference>
<dbReference type="AlphaFoldDB" id="A0A250JEW8"/>
<keyword evidence="3" id="KW-0238">DNA-binding</keyword>
<dbReference type="Gene3D" id="3.40.50.2300">
    <property type="match status" value="2"/>
</dbReference>
<organism evidence="8 9">
    <name type="scientific">Cystobacter fuscus</name>
    <dbReference type="NCBI Taxonomy" id="43"/>
    <lineage>
        <taxon>Bacteria</taxon>
        <taxon>Pseudomonadati</taxon>
        <taxon>Myxococcota</taxon>
        <taxon>Myxococcia</taxon>
        <taxon>Myxococcales</taxon>
        <taxon>Cystobacterineae</taxon>
        <taxon>Archangiaceae</taxon>
        <taxon>Cystobacter</taxon>
    </lineage>
</organism>
<evidence type="ECO:0000256" key="5">
    <source>
        <dbReference type="SAM" id="MobiDB-lite"/>
    </source>
</evidence>
<dbReference type="InterPro" id="IPR010982">
    <property type="entry name" value="Lambda_DNA-bd_dom_sf"/>
</dbReference>
<dbReference type="PROSITE" id="PS50932">
    <property type="entry name" value="HTH_LACI_2"/>
    <property type="match status" value="1"/>
</dbReference>
<keyword evidence="1" id="KW-0678">Repressor</keyword>
<feature type="region of interest" description="Disordered" evidence="5">
    <location>
        <begin position="1"/>
        <end position="23"/>
    </location>
</feature>
<sequence length="343" mass="37733">MSPPMDERSSTPGVTLEDVARRAGVSPSTVSRILNGTARVRESKRRAVERAIAELQYQPNVIARGLARGHTMSVGVITPNIASPFYNETLKGIEDSLAKAGYSPLFVSGHGNVAKEVERVALLVARRVEGIISLNSMMDDEALLHSSQRLPLVTTGRHLQGPRVTSIQLNNEQAAFEATWYLIELGHTRIAHIAGPAHNIDAQERLAGYRRALLQAGLPVDERLIAFGQFHEASGLMALNQLLETRQGFTALFIANDQMAYGARLELYRRSIRVPEDVSLIGFDDLPSSLYTTPPLTTVRQPAYDLGHAAGEAMLRMINGQQVSQPDLPLNLIVRESTMRRRD</sequence>